<feature type="transmembrane region" description="Helical" evidence="1">
    <location>
        <begin position="7"/>
        <end position="24"/>
    </location>
</feature>
<dbReference type="RefSeq" id="WP_143005685.1">
    <property type="nucleotide sequence ID" value="NZ_FNCQ01000003.1"/>
</dbReference>
<dbReference type="InterPro" id="IPR045692">
    <property type="entry name" value="DUF6057"/>
</dbReference>
<keyword evidence="1" id="KW-0472">Membrane</keyword>
<dbReference type="Pfam" id="PF19529">
    <property type="entry name" value="DUF6057"/>
    <property type="match status" value="1"/>
</dbReference>
<sequence length="591" mass="69626">MKRYLPLTLWGAMLLVIAGVLLWLENDFLWKLQEQNLFLDTSLFFKERMVVPGGLLSWLGTYLTQYFYYPWMGVMLLCVLWLLLMWLVMRIFQLPVQWSALALIPVGLLLITIVDMGYWVYMLKLQGHVFVATLGTIAVMLMLWFFKVQPWHFSFRVMTMIITCALGYPLFGIYGLAAVLLMGIWSWRLERWSLRRKVGYIVMALLIAIVVPLMCYRQLYHQTNLANIYYAGLPLYYVTEEHHAYYIPYYLLALFFVVMALVPLRQVKLLKSILIQGVVLVALVVGVALSWFRDENYHHELRMQRCIEQNDWNGVLKEAARQQDEPTRAIVMMRNLALSRLGRQGEDMYTYENGSKAYAAPFGMRLMLVAGPLMYYQYGMLNYSSRLSTEMGVEFGWRVENLKMLAKCALLRNEQQQARKYLRLLKHTTFYGEWAGKAPSLPELQSVKRMMHYENVLSGDQGNIESFLMSRLDECTDTTDVYFQEQTLLASLWTKDINNFWYHFNDYVRLHPKARIPRYYQEAAYLYCMIEGREGVDRMPFDDSIRQSFNSFAMAAERYDNADVDVARSALQAFRHTYFYDYYLMRQLPEY</sequence>
<dbReference type="Proteomes" id="UP000199134">
    <property type="component" value="Unassembled WGS sequence"/>
</dbReference>
<protein>
    <recommendedName>
        <fullName evidence="6">Transmembrane protein</fullName>
    </recommendedName>
</protein>
<feature type="transmembrane region" description="Helical" evidence="1">
    <location>
        <begin position="198"/>
        <end position="216"/>
    </location>
</feature>
<evidence type="ECO:0008006" key="6">
    <source>
        <dbReference type="Google" id="ProtNLM"/>
    </source>
</evidence>
<accession>A0A1G7TYB5</accession>
<feature type="transmembrane region" description="Helical" evidence="1">
    <location>
        <begin position="273"/>
        <end position="292"/>
    </location>
</feature>
<dbReference type="AlphaFoldDB" id="A0A1H0ERS7"/>
<evidence type="ECO:0000313" key="5">
    <source>
        <dbReference type="Proteomes" id="UP000199134"/>
    </source>
</evidence>
<reference evidence="3 4" key="1">
    <citation type="submission" date="2016-10" db="EMBL/GenBank/DDBJ databases">
        <authorList>
            <person name="Varghese N."/>
            <person name="Submissions S."/>
        </authorList>
    </citation>
    <scope>NUCLEOTIDE SEQUENCE</scope>
    <source>
        <strain evidence="3">BP1-145</strain>
        <strain evidence="4">BP1-148</strain>
    </source>
</reference>
<evidence type="ECO:0000313" key="2">
    <source>
        <dbReference type="EMBL" id="SDG40158.1"/>
    </source>
</evidence>
<organism evidence="3 5">
    <name type="scientific">Prevotella communis</name>
    <dbReference type="NCBI Taxonomy" id="2913614"/>
    <lineage>
        <taxon>Bacteria</taxon>
        <taxon>Pseudomonadati</taxon>
        <taxon>Bacteroidota</taxon>
        <taxon>Bacteroidia</taxon>
        <taxon>Bacteroidales</taxon>
        <taxon>Prevotellaceae</taxon>
        <taxon>Prevotella</taxon>
    </lineage>
</organism>
<evidence type="ECO:0000313" key="3">
    <source>
        <dbReference type="EMBL" id="SDN85088.1"/>
    </source>
</evidence>
<feature type="transmembrane region" description="Helical" evidence="1">
    <location>
        <begin position="100"/>
        <end position="121"/>
    </location>
</feature>
<keyword evidence="1" id="KW-0812">Transmembrane</keyword>
<accession>A0A1H0ERS7</accession>
<keyword evidence="1" id="KW-1133">Transmembrane helix</keyword>
<keyword evidence="4" id="KW-1185">Reference proteome</keyword>
<feature type="transmembrane region" description="Helical" evidence="1">
    <location>
        <begin position="158"/>
        <end position="186"/>
    </location>
</feature>
<feature type="transmembrane region" description="Helical" evidence="1">
    <location>
        <begin position="66"/>
        <end position="88"/>
    </location>
</feature>
<feature type="transmembrane region" description="Helical" evidence="1">
    <location>
        <begin position="357"/>
        <end position="376"/>
    </location>
</feature>
<dbReference type="OrthoDB" id="1067842at2"/>
<dbReference type="EMBL" id="FNIW01000004">
    <property type="protein sequence ID" value="SDN85088.1"/>
    <property type="molecule type" value="Genomic_DNA"/>
</dbReference>
<feature type="transmembrane region" description="Helical" evidence="1">
    <location>
        <begin position="127"/>
        <end position="146"/>
    </location>
</feature>
<dbReference type="Proteomes" id="UP000198779">
    <property type="component" value="Unassembled WGS sequence"/>
</dbReference>
<dbReference type="EMBL" id="FNCQ01000003">
    <property type="protein sequence ID" value="SDG40158.1"/>
    <property type="molecule type" value="Genomic_DNA"/>
</dbReference>
<name>A0A1H0ERS7_9BACT</name>
<gene>
    <name evidence="3" type="ORF">SAMN04487900_10410</name>
    <name evidence="2" type="ORF">SAMN04487901_103184</name>
</gene>
<evidence type="ECO:0000313" key="4">
    <source>
        <dbReference type="Proteomes" id="UP000198779"/>
    </source>
</evidence>
<reference evidence="2 5" key="2">
    <citation type="submission" date="2016-10" db="EMBL/GenBank/DDBJ databases">
        <authorList>
            <person name="de Groot N.N."/>
        </authorList>
    </citation>
    <scope>NUCLEOTIDE SEQUENCE [LARGE SCALE GENOMIC DNA]</scope>
    <source>
        <strain evidence="5">BP1-145</strain>
        <strain evidence="2">BP1-148</strain>
    </source>
</reference>
<feature type="transmembrane region" description="Helical" evidence="1">
    <location>
        <begin position="245"/>
        <end position="264"/>
    </location>
</feature>
<dbReference type="STRING" id="645274.SAMN04487901_103184"/>
<proteinExistence type="predicted"/>
<evidence type="ECO:0000256" key="1">
    <source>
        <dbReference type="SAM" id="Phobius"/>
    </source>
</evidence>